<protein>
    <recommendedName>
        <fullName evidence="3">F-box domain-containing protein</fullName>
    </recommendedName>
</protein>
<keyword evidence="2" id="KW-1185">Reference proteome</keyword>
<proteinExistence type="predicted"/>
<name>A0A165DX67_EXIGL</name>
<dbReference type="InParanoid" id="A0A165DX67"/>
<sequence>MQSSIDPTLSAPLDKLNDDLLSIIFLETCTLSDDQLQIRTVLSHVCRRWRNYALACASLWTNIDWRTGMSVERALAYLDRSAAAHIAVSIRMIHPPRRALSAADISDCRSVLHNVVEAYGRISNLQVTVEYWDEGVFAPLLRRDEPLSMPHLQSLAVSNWDATAQTTSRPIRIGASNLREITIDSCRVRAWPTLAGQNTTRVHIGGFTLMLSDLVLLLLSAPNLSHLTIGAVCHETFLENDLPDPTSDTSLNSARSQLAAAQACRRLQHLDGQHAVNLGLLCAVLPTTVEIPYIGLIQSGRFHDDWMTFLSIESMAGHVTEIIIAPHAHLVLIYSGDQSVRRLSYSGSWGAYVVHNLFSVPRATLCMTVQRLSIGFAQWPVLLDSDVRELPDLRSLNIRIDVDKLDSRPAEHRVRFPALKELDLDINRGYYSYAMFSTRLVRSVILLAIIPIVRYLEQPGNADADFRYRAWTMGGVAETAFRESCEELAGDDSEDETVRTVARRLGESGT</sequence>
<accession>A0A165DX67</accession>
<dbReference type="AlphaFoldDB" id="A0A165DX67"/>
<dbReference type="SUPFAM" id="SSF52047">
    <property type="entry name" value="RNI-like"/>
    <property type="match status" value="1"/>
</dbReference>
<evidence type="ECO:0000313" key="1">
    <source>
        <dbReference type="EMBL" id="KZV85574.1"/>
    </source>
</evidence>
<gene>
    <name evidence="1" type="ORF">EXIGLDRAFT_841364</name>
</gene>
<reference evidence="1 2" key="1">
    <citation type="journal article" date="2016" name="Mol. Biol. Evol.">
        <title>Comparative Genomics of Early-Diverging Mushroom-Forming Fungi Provides Insights into the Origins of Lignocellulose Decay Capabilities.</title>
        <authorList>
            <person name="Nagy L.G."/>
            <person name="Riley R."/>
            <person name="Tritt A."/>
            <person name="Adam C."/>
            <person name="Daum C."/>
            <person name="Floudas D."/>
            <person name="Sun H."/>
            <person name="Yadav J.S."/>
            <person name="Pangilinan J."/>
            <person name="Larsson K.H."/>
            <person name="Matsuura K."/>
            <person name="Barry K."/>
            <person name="Labutti K."/>
            <person name="Kuo R."/>
            <person name="Ohm R.A."/>
            <person name="Bhattacharya S.S."/>
            <person name="Shirouzu T."/>
            <person name="Yoshinaga Y."/>
            <person name="Martin F.M."/>
            <person name="Grigoriev I.V."/>
            <person name="Hibbett D.S."/>
        </authorList>
    </citation>
    <scope>NUCLEOTIDE SEQUENCE [LARGE SCALE GENOMIC DNA]</scope>
    <source>
        <strain evidence="1 2">HHB12029</strain>
    </source>
</reference>
<dbReference type="Proteomes" id="UP000077266">
    <property type="component" value="Unassembled WGS sequence"/>
</dbReference>
<organism evidence="1 2">
    <name type="scientific">Exidia glandulosa HHB12029</name>
    <dbReference type="NCBI Taxonomy" id="1314781"/>
    <lineage>
        <taxon>Eukaryota</taxon>
        <taxon>Fungi</taxon>
        <taxon>Dikarya</taxon>
        <taxon>Basidiomycota</taxon>
        <taxon>Agaricomycotina</taxon>
        <taxon>Agaricomycetes</taxon>
        <taxon>Auriculariales</taxon>
        <taxon>Exidiaceae</taxon>
        <taxon>Exidia</taxon>
    </lineage>
</organism>
<dbReference type="OrthoDB" id="2998253at2759"/>
<dbReference type="Gene3D" id="3.80.10.10">
    <property type="entry name" value="Ribonuclease Inhibitor"/>
    <property type="match status" value="1"/>
</dbReference>
<evidence type="ECO:0000313" key="2">
    <source>
        <dbReference type="Proteomes" id="UP000077266"/>
    </source>
</evidence>
<dbReference type="InterPro" id="IPR032675">
    <property type="entry name" value="LRR_dom_sf"/>
</dbReference>
<dbReference type="EMBL" id="KV426183">
    <property type="protein sequence ID" value="KZV85574.1"/>
    <property type="molecule type" value="Genomic_DNA"/>
</dbReference>
<evidence type="ECO:0008006" key="3">
    <source>
        <dbReference type="Google" id="ProtNLM"/>
    </source>
</evidence>